<dbReference type="PATRIC" id="fig|1122147.4.peg.1400"/>
<accession>A0A0R1X3E3</accession>
<dbReference type="InterPro" id="IPR053163">
    <property type="entry name" value="HTH-type_regulator_Rgg"/>
</dbReference>
<name>A0A0R1X3E3_9LACO</name>
<dbReference type="NCBIfam" id="TIGR01716">
    <property type="entry name" value="RGG_Cterm"/>
    <property type="match status" value="1"/>
</dbReference>
<dbReference type="eggNOG" id="COG1396">
    <property type="taxonomic scope" value="Bacteria"/>
</dbReference>
<organism evidence="2 3">
    <name type="scientific">Schleiferilactobacillus harbinensis DSM 16991</name>
    <dbReference type="NCBI Taxonomy" id="1122147"/>
    <lineage>
        <taxon>Bacteria</taxon>
        <taxon>Bacillati</taxon>
        <taxon>Bacillota</taxon>
        <taxon>Bacilli</taxon>
        <taxon>Lactobacillales</taxon>
        <taxon>Lactobacillaceae</taxon>
        <taxon>Schleiferilactobacillus</taxon>
    </lineage>
</organism>
<dbReference type="PANTHER" id="PTHR37038">
    <property type="entry name" value="TRANSCRIPTIONAL REGULATOR-RELATED"/>
    <property type="match status" value="1"/>
</dbReference>
<dbReference type="InterPro" id="IPR010982">
    <property type="entry name" value="Lambda_DNA-bd_dom_sf"/>
</dbReference>
<sequence length="311" mass="34927">MQKKLAMMMTAGQAVRQIRLDKHMALREAAGEAISVAQLSRFETDRQDLGINVLLQVLTNVNSNITEMRHVQLAGESDIAVDRLVAQLKAQGKSPAEWAMAAQADLQKYAHDPTRRLERLVAGALWIYLTESYGIQPAIPADSRRRLVAEAQGYLGRVETWGVTELSLYNLYSPTLADDDLFTLMKPALSRGKSYIGLYEYFKIVPFILNTNFSIFVSHNRLDLATATLRMTEDFLADEGSGIVAPRIFYIFNQGLLLFKQDQPAAGRQKCAEAIRVARIFDEDTVIGVLTGRLQKWENHYQEAGFTNILI</sequence>
<evidence type="ECO:0000259" key="1">
    <source>
        <dbReference type="Pfam" id="PF21259"/>
    </source>
</evidence>
<dbReference type="GO" id="GO:0003677">
    <property type="term" value="F:DNA binding"/>
    <property type="evidence" value="ECO:0007669"/>
    <property type="project" value="InterPro"/>
</dbReference>
<dbReference type="EMBL" id="AZFW01000136">
    <property type="protein sequence ID" value="KRM24766.1"/>
    <property type="molecule type" value="Genomic_DNA"/>
</dbReference>
<comment type="caution">
    <text evidence="2">The sequence shown here is derived from an EMBL/GenBank/DDBJ whole genome shotgun (WGS) entry which is preliminary data.</text>
</comment>
<dbReference type="OrthoDB" id="2304426at2"/>
<dbReference type="Pfam" id="PF21259">
    <property type="entry name" value="Rgg_C"/>
    <property type="match status" value="1"/>
</dbReference>
<evidence type="ECO:0000313" key="2">
    <source>
        <dbReference type="EMBL" id="KRM24766.1"/>
    </source>
</evidence>
<dbReference type="RefSeq" id="WP_081674786.1">
    <property type="nucleotide sequence ID" value="NZ_AUEH01000021.1"/>
</dbReference>
<dbReference type="SUPFAM" id="SSF47413">
    <property type="entry name" value="lambda repressor-like DNA-binding domains"/>
    <property type="match status" value="1"/>
</dbReference>
<feature type="domain" description="HTH-type transcriptional regulator Rgg C-terminal" evidence="1">
    <location>
        <begin position="152"/>
        <end position="284"/>
    </location>
</feature>
<reference evidence="2 3" key="1">
    <citation type="journal article" date="2015" name="Genome Announc.">
        <title>Expanding the biotechnology potential of lactobacilli through comparative genomics of 213 strains and associated genera.</title>
        <authorList>
            <person name="Sun Z."/>
            <person name="Harris H.M."/>
            <person name="McCann A."/>
            <person name="Guo C."/>
            <person name="Argimon S."/>
            <person name="Zhang W."/>
            <person name="Yang X."/>
            <person name="Jeffery I.B."/>
            <person name="Cooney J.C."/>
            <person name="Kagawa T.F."/>
            <person name="Liu W."/>
            <person name="Song Y."/>
            <person name="Salvetti E."/>
            <person name="Wrobel A."/>
            <person name="Rasinkangas P."/>
            <person name="Parkhill J."/>
            <person name="Rea M.C."/>
            <person name="O'Sullivan O."/>
            <person name="Ritari J."/>
            <person name="Douillard F.P."/>
            <person name="Paul Ross R."/>
            <person name="Yang R."/>
            <person name="Briner A.E."/>
            <person name="Felis G.E."/>
            <person name="de Vos W.M."/>
            <person name="Barrangou R."/>
            <person name="Klaenhammer T.R."/>
            <person name="Caufield P.W."/>
            <person name="Cui Y."/>
            <person name="Zhang H."/>
            <person name="O'Toole P.W."/>
        </authorList>
    </citation>
    <scope>NUCLEOTIDE SEQUENCE [LARGE SCALE GENOMIC DNA]</scope>
    <source>
        <strain evidence="2 3">DSM 16991</strain>
    </source>
</reference>
<dbReference type="Proteomes" id="UP000050949">
    <property type="component" value="Unassembled WGS sequence"/>
</dbReference>
<protein>
    <recommendedName>
        <fullName evidence="1">HTH-type transcriptional regulator Rgg C-terminal domain-containing protein</fullName>
    </recommendedName>
</protein>
<dbReference type="InterPro" id="IPR010057">
    <property type="entry name" value="Transcription_activator_Rgg_C"/>
</dbReference>
<evidence type="ECO:0000313" key="3">
    <source>
        <dbReference type="Proteomes" id="UP000050949"/>
    </source>
</evidence>
<dbReference type="AlphaFoldDB" id="A0A0R1X3E3"/>
<gene>
    <name evidence="2" type="ORF">FC91_GL001349</name>
</gene>
<dbReference type="PANTHER" id="PTHR37038:SF12">
    <property type="entry name" value="TRANSCRIPTIONAL REGULATOR"/>
    <property type="match status" value="1"/>
</dbReference>
<proteinExistence type="predicted"/>